<sequence length="139" mass="15405">MSETLMLVQGGNSKLHKTNIDSDGNHDREGQSGETLEEFFASLEHKFVQESKVNSISLASGSDNLEVGTEALTRVVREVLEKVFKASLERNKEYSRNRVGRNSVEEAFRSSLALGIVNSGFSKGVGTLFRLGHVRYLRS</sequence>
<proteinExistence type="predicted"/>
<dbReference type="EMBL" id="JAIQCV010000010">
    <property type="protein sequence ID" value="KAH1056783.1"/>
    <property type="molecule type" value="Genomic_DNA"/>
</dbReference>
<gene>
    <name evidence="2" type="ORF">J1N35_034848</name>
</gene>
<evidence type="ECO:0000313" key="2">
    <source>
        <dbReference type="EMBL" id="KAH1056783.1"/>
    </source>
</evidence>
<feature type="region of interest" description="Disordered" evidence="1">
    <location>
        <begin position="1"/>
        <end position="33"/>
    </location>
</feature>
<protein>
    <submittedName>
        <fullName evidence="2">Uncharacterized protein</fullName>
    </submittedName>
</protein>
<accession>A0A9D3ZQI5</accession>
<feature type="compositionally biased region" description="Basic and acidic residues" evidence="1">
    <location>
        <begin position="18"/>
        <end position="31"/>
    </location>
</feature>
<evidence type="ECO:0000256" key="1">
    <source>
        <dbReference type="SAM" id="MobiDB-lite"/>
    </source>
</evidence>
<reference evidence="2 3" key="1">
    <citation type="journal article" date="2021" name="Plant Biotechnol. J.">
        <title>Multi-omics assisted identification of the key and species-specific regulatory components of drought-tolerant mechanisms in Gossypium stocksii.</title>
        <authorList>
            <person name="Yu D."/>
            <person name="Ke L."/>
            <person name="Zhang D."/>
            <person name="Wu Y."/>
            <person name="Sun Y."/>
            <person name="Mei J."/>
            <person name="Sun J."/>
            <person name="Sun Y."/>
        </authorList>
    </citation>
    <scope>NUCLEOTIDE SEQUENCE [LARGE SCALE GENOMIC DNA]</scope>
    <source>
        <strain evidence="3">cv. E1</strain>
        <tissue evidence="2">Leaf</tissue>
    </source>
</reference>
<evidence type="ECO:0000313" key="3">
    <source>
        <dbReference type="Proteomes" id="UP000828251"/>
    </source>
</evidence>
<name>A0A9D3ZQI5_9ROSI</name>
<organism evidence="2 3">
    <name type="scientific">Gossypium stocksii</name>
    <dbReference type="NCBI Taxonomy" id="47602"/>
    <lineage>
        <taxon>Eukaryota</taxon>
        <taxon>Viridiplantae</taxon>
        <taxon>Streptophyta</taxon>
        <taxon>Embryophyta</taxon>
        <taxon>Tracheophyta</taxon>
        <taxon>Spermatophyta</taxon>
        <taxon>Magnoliopsida</taxon>
        <taxon>eudicotyledons</taxon>
        <taxon>Gunneridae</taxon>
        <taxon>Pentapetalae</taxon>
        <taxon>rosids</taxon>
        <taxon>malvids</taxon>
        <taxon>Malvales</taxon>
        <taxon>Malvaceae</taxon>
        <taxon>Malvoideae</taxon>
        <taxon>Gossypium</taxon>
    </lineage>
</organism>
<dbReference type="AlphaFoldDB" id="A0A9D3ZQI5"/>
<keyword evidence="3" id="KW-1185">Reference proteome</keyword>
<comment type="caution">
    <text evidence="2">The sequence shown here is derived from an EMBL/GenBank/DDBJ whole genome shotgun (WGS) entry which is preliminary data.</text>
</comment>
<dbReference type="Proteomes" id="UP000828251">
    <property type="component" value="Unassembled WGS sequence"/>
</dbReference>